<dbReference type="InterPro" id="IPR046342">
    <property type="entry name" value="CBS_dom_sf"/>
</dbReference>
<evidence type="ECO:0000259" key="3">
    <source>
        <dbReference type="PROSITE" id="PS51371"/>
    </source>
</evidence>
<evidence type="ECO:0000313" key="4">
    <source>
        <dbReference type="EMBL" id="RDI68322.1"/>
    </source>
</evidence>
<proteinExistence type="predicted"/>
<dbReference type="STRING" id="1210086.GCA_001613105_01299"/>
<organism evidence="4 5">
    <name type="scientific">Nocardia pseudobrasiliensis</name>
    <dbReference type="NCBI Taxonomy" id="45979"/>
    <lineage>
        <taxon>Bacteria</taxon>
        <taxon>Bacillati</taxon>
        <taxon>Actinomycetota</taxon>
        <taxon>Actinomycetes</taxon>
        <taxon>Mycobacteriales</taxon>
        <taxon>Nocardiaceae</taxon>
        <taxon>Nocardia</taxon>
    </lineage>
</organism>
<name>A0A370IC59_9NOCA</name>
<dbReference type="AlphaFoldDB" id="A0A370IC59"/>
<dbReference type="Pfam" id="PF00571">
    <property type="entry name" value="CBS"/>
    <property type="match status" value="2"/>
</dbReference>
<dbReference type="SUPFAM" id="SSF54631">
    <property type="entry name" value="CBS-domain pair"/>
    <property type="match status" value="1"/>
</dbReference>
<reference evidence="4 5" key="1">
    <citation type="submission" date="2018-07" db="EMBL/GenBank/DDBJ databases">
        <title>Genomic Encyclopedia of Type Strains, Phase IV (KMG-IV): sequencing the most valuable type-strain genomes for metagenomic binning, comparative biology and taxonomic classification.</title>
        <authorList>
            <person name="Goeker M."/>
        </authorList>
    </citation>
    <scope>NUCLEOTIDE SEQUENCE [LARGE SCALE GENOMIC DNA]</scope>
    <source>
        <strain evidence="4 5">DSM 44290</strain>
    </source>
</reference>
<keyword evidence="1 2" id="KW-0129">CBS domain</keyword>
<feature type="domain" description="CBS" evidence="3">
    <location>
        <begin position="7"/>
        <end position="65"/>
    </location>
</feature>
<evidence type="ECO:0000256" key="2">
    <source>
        <dbReference type="PROSITE-ProRule" id="PRU00703"/>
    </source>
</evidence>
<accession>A0A370IC59</accession>
<protein>
    <submittedName>
        <fullName evidence="4">CBS domain protein</fullName>
    </submittedName>
</protein>
<dbReference type="Gene3D" id="3.10.580.10">
    <property type="entry name" value="CBS-domain"/>
    <property type="match status" value="1"/>
</dbReference>
<feature type="domain" description="CBS" evidence="3">
    <location>
        <begin position="69"/>
        <end position="125"/>
    </location>
</feature>
<gene>
    <name evidence="4" type="ORF">DFR76_102723</name>
</gene>
<evidence type="ECO:0000256" key="1">
    <source>
        <dbReference type="ARBA" id="ARBA00023122"/>
    </source>
</evidence>
<dbReference type="InterPro" id="IPR000644">
    <property type="entry name" value="CBS_dom"/>
</dbReference>
<comment type="caution">
    <text evidence="4">The sequence shown here is derived from an EMBL/GenBank/DDBJ whole genome shotgun (WGS) entry which is preliminary data.</text>
</comment>
<keyword evidence="5" id="KW-1185">Reference proteome</keyword>
<dbReference type="PROSITE" id="PS51371">
    <property type="entry name" value="CBS"/>
    <property type="match status" value="2"/>
</dbReference>
<dbReference type="InterPro" id="IPR051257">
    <property type="entry name" value="Diverse_CBS-Domain"/>
</dbReference>
<dbReference type="SMART" id="SM00116">
    <property type="entry name" value="CBS"/>
    <property type="match status" value="2"/>
</dbReference>
<dbReference type="PANTHER" id="PTHR43080">
    <property type="entry name" value="CBS DOMAIN-CONTAINING PROTEIN CBSX3, MITOCHONDRIAL"/>
    <property type="match status" value="1"/>
</dbReference>
<dbReference type="PANTHER" id="PTHR43080:SF29">
    <property type="entry name" value="OS02G0818000 PROTEIN"/>
    <property type="match status" value="1"/>
</dbReference>
<dbReference type="Proteomes" id="UP000254869">
    <property type="component" value="Unassembled WGS sequence"/>
</dbReference>
<sequence length="209" mass="22517">MYARDIFSRPVVTARPEMPLSEAITLLTERGFAALPVVDDTDRVLGILSESDALSTGTALREAAVEAVMTVPVEVVHPDTEVSAIATLMLNHRLRSVPVVEAGILVGIVARRDLLRALVRNDAAVETRIRALLDIYAGSRRQWTVRVTDGRAVVGGGFADAAEQRVVSALALTVDGVDHVEIFADARSPEPGAAPLSEWMRQQSDERIG</sequence>
<dbReference type="RefSeq" id="WP_067993222.1">
    <property type="nucleotide sequence ID" value="NZ_QQBC01000002.1"/>
</dbReference>
<dbReference type="EMBL" id="QQBC01000002">
    <property type="protein sequence ID" value="RDI68322.1"/>
    <property type="molecule type" value="Genomic_DNA"/>
</dbReference>
<evidence type="ECO:0000313" key="5">
    <source>
        <dbReference type="Proteomes" id="UP000254869"/>
    </source>
</evidence>